<dbReference type="CDD" id="cd00496">
    <property type="entry name" value="PheRS_alpha_core"/>
    <property type="match status" value="1"/>
</dbReference>
<dbReference type="SUPFAM" id="SSF55681">
    <property type="entry name" value="Class II aaRS and biotin synthetases"/>
    <property type="match status" value="1"/>
</dbReference>
<dbReference type="InterPro" id="IPR010978">
    <property type="entry name" value="tRNA-bd_arm"/>
</dbReference>
<evidence type="ECO:0000256" key="10">
    <source>
        <dbReference type="ARBA" id="ARBA00022917"/>
    </source>
</evidence>
<evidence type="ECO:0000256" key="2">
    <source>
        <dbReference type="ARBA" id="ARBA00010207"/>
    </source>
</evidence>
<evidence type="ECO:0000256" key="8">
    <source>
        <dbReference type="ARBA" id="ARBA00022840"/>
    </source>
</evidence>
<keyword evidence="4 13" id="KW-0963">Cytoplasm</keyword>
<dbReference type="HAMAP" id="MF_00281">
    <property type="entry name" value="Phe_tRNA_synth_alpha1"/>
    <property type="match status" value="1"/>
</dbReference>
<feature type="domain" description="Aminoacyl-transfer RNA synthetases class-II family profile" evidence="14">
    <location>
        <begin position="112"/>
        <end position="318"/>
    </location>
</feature>
<keyword evidence="7 13" id="KW-0547">Nucleotide-binding</keyword>
<evidence type="ECO:0000256" key="12">
    <source>
        <dbReference type="ARBA" id="ARBA00049255"/>
    </source>
</evidence>
<dbReference type="InterPro" id="IPR002319">
    <property type="entry name" value="Phenylalanyl-tRNA_Synthase"/>
</dbReference>
<dbReference type="InterPro" id="IPR045864">
    <property type="entry name" value="aa-tRNA-synth_II/BPL/LPL"/>
</dbReference>
<dbReference type="Pfam" id="PF02912">
    <property type="entry name" value="Phe_tRNA-synt_N"/>
    <property type="match status" value="1"/>
</dbReference>
<dbReference type="Gene3D" id="3.30.930.10">
    <property type="entry name" value="Bira Bifunctional Protein, Domain 2"/>
    <property type="match status" value="1"/>
</dbReference>
<sequence>MVTKVIEIEQIKHELDNDLKKSSLSSDVDKLNTKYLGKQGRINFLFKTLPVKTDPQLGKAVNELKNLIKDKLSAKLSETLSHAQQDIVDVTVPGLEIPQGSLHLVTQAIEEIESIFQKLGFVRRRYPEVETDWYYAEGLNIPKDHPARDDQETFYITNNTVLTAHTSNGQLREMELKKTPPIKMINIGKTYRRQIDATHTPMFHQFEGLVIDKGINITHLLGVTEYFAKSYFGQERQTRLRPHHFQFTEPSFEIDVTCGVCQGTGMVHEIPCKVCKSGWLELGGAGMVHPNVLRNGNFDPEECSGFAFGWGVERVLMIKSGLPDLRLIYNDDIRFLKQF</sequence>
<dbReference type="GO" id="GO:0000049">
    <property type="term" value="F:tRNA binding"/>
    <property type="evidence" value="ECO:0007669"/>
    <property type="project" value="InterPro"/>
</dbReference>
<dbReference type="GO" id="GO:0005524">
    <property type="term" value="F:ATP binding"/>
    <property type="evidence" value="ECO:0007669"/>
    <property type="project" value="UniProtKB-UniRule"/>
</dbReference>
<dbReference type="InterPro" id="IPR006195">
    <property type="entry name" value="aa-tRNA-synth_II"/>
</dbReference>
<evidence type="ECO:0000256" key="3">
    <source>
        <dbReference type="ARBA" id="ARBA00011209"/>
    </source>
</evidence>
<evidence type="ECO:0000256" key="1">
    <source>
        <dbReference type="ARBA" id="ARBA00004496"/>
    </source>
</evidence>
<feature type="binding site" evidence="13">
    <location>
        <position position="249"/>
    </location>
    <ligand>
        <name>Mg(2+)</name>
        <dbReference type="ChEBI" id="CHEBI:18420"/>
        <note>shared with beta subunit</note>
    </ligand>
</feature>
<protein>
    <recommendedName>
        <fullName evidence="13">Phenylalanine--tRNA ligase alpha subunit</fullName>
        <ecNumber evidence="13">6.1.1.20</ecNumber>
    </recommendedName>
    <alternativeName>
        <fullName evidence="13">Phenylalanyl-tRNA synthetase alpha subunit</fullName>
        <shortName evidence="13">PheRS</shortName>
    </alternativeName>
</protein>
<evidence type="ECO:0000256" key="4">
    <source>
        <dbReference type="ARBA" id="ARBA00022490"/>
    </source>
</evidence>
<dbReference type="AlphaFoldDB" id="A0A1J4RWL9"/>
<evidence type="ECO:0000256" key="5">
    <source>
        <dbReference type="ARBA" id="ARBA00022598"/>
    </source>
</evidence>
<keyword evidence="11 13" id="KW-0030">Aminoacyl-tRNA synthetase</keyword>
<dbReference type="Proteomes" id="UP000182345">
    <property type="component" value="Unassembled WGS sequence"/>
</dbReference>
<proteinExistence type="inferred from homology"/>
<dbReference type="PROSITE" id="PS50862">
    <property type="entry name" value="AA_TRNA_LIGASE_II"/>
    <property type="match status" value="1"/>
</dbReference>
<name>A0A1J4RWL9_9BACT</name>
<evidence type="ECO:0000259" key="14">
    <source>
        <dbReference type="PROSITE" id="PS50862"/>
    </source>
</evidence>
<keyword evidence="8 13" id="KW-0067">ATP-binding</keyword>
<evidence type="ECO:0000313" key="15">
    <source>
        <dbReference type="EMBL" id="OIN90772.1"/>
    </source>
</evidence>
<evidence type="ECO:0000256" key="6">
    <source>
        <dbReference type="ARBA" id="ARBA00022723"/>
    </source>
</evidence>
<keyword evidence="6 13" id="KW-0479">Metal-binding</keyword>
<dbReference type="SUPFAM" id="SSF46589">
    <property type="entry name" value="tRNA-binding arm"/>
    <property type="match status" value="1"/>
</dbReference>
<keyword evidence="10 13" id="KW-0648">Protein biosynthesis</keyword>
<comment type="subcellular location">
    <subcellularLocation>
        <location evidence="1 13">Cytoplasm</location>
    </subcellularLocation>
</comment>
<evidence type="ECO:0000256" key="13">
    <source>
        <dbReference type="HAMAP-Rule" id="MF_00281"/>
    </source>
</evidence>
<comment type="catalytic activity">
    <reaction evidence="12 13">
        <text>tRNA(Phe) + L-phenylalanine + ATP = L-phenylalanyl-tRNA(Phe) + AMP + diphosphate + H(+)</text>
        <dbReference type="Rhea" id="RHEA:19413"/>
        <dbReference type="Rhea" id="RHEA-COMP:9668"/>
        <dbReference type="Rhea" id="RHEA-COMP:9699"/>
        <dbReference type="ChEBI" id="CHEBI:15378"/>
        <dbReference type="ChEBI" id="CHEBI:30616"/>
        <dbReference type="ChEBI" id="CHEBI:33019"/>
        <dbReference type="ChEBI" id="CHEBI:58095"/>
        <dbReference type="ChEBI" id="CHEBI:78442"/>
        <dbReference type="ChEBI" id="CHEBI:78531"/>
        <dbReference type="ChEBI" id="CHEBI:456215"/>
        <dbReference type="EC" id="6.1.1.20"/>
    </reaction>
</comment>
<comment type="cofactor">
    <cofactor evidence="13">
        <name>Mg(2+)</name>
        <dbReference type="ChEBI" id="CHEBI:18420"/>
    </cofactor>
    <text evidence="13">Binds 2 magnesium ions per tetramer.</text>
</comment>
<dbReference type="NCBIfam" id="TIGR00468">
    <property type="entry name" value="pheS"/>
    <property type="match status" value="1"/>
</dbReference>
<keyword evidence="5 13" id="KW-0436">Ligase</keyword>
<keyword evidence="9 13" id="KW-0460">Magnesium</keyword>
<reference evidence="15 16" key="1">
    <citation type="journal article" date="2016" name="Environ. Microbiol.">
        <title>Genomic resolution of a cold subsurface aquifer community provides metabolic insights for novel microbes adapted to high CO concentrations.</title>
        <authorList>
            <person name="Probst A.J."/>
            <person name="Castelle C.J."/>
            <person name="Singh A."/>
            <person name="Brown C.T."/>
            <person name="Anantharaman K."/>
            <person name="Sharon I."/>
            <person name="Hug L.A."/>
            <person name="Burstein D."/>
            <person name="Emerson J.B."/>
            <person name="Thomas B.C."/>
            <person name="Banfield J.F."/>
        </authorList>
    </citation>
    <scope>NUCLEOTIDE SEQUENCE [LARGE SCALE GENOMIC DNA]</scope>
    <source>
        <strain evidence="15">CG1_02_44_10</strain>
    </source>
</reference>
<dbReference type="PANTHER" id="PTHR11538:SF41">
    <property type="entry name" value="PHENYLALANINE--TRNA LIGASE, MITOCHONDRIAL"/>
    <property type="match status" value="1"/>
</dbReference>
<dbReference type="Pfam" id="PF01409">
    <property type="entry name" value="tRNA-synt_2d"/>
    <property type="match status" value="1"/>
</dbReference>
<dbReference type="GO" id="GO:0000287">
    <property type="term" value="F:magnesium ion binding"/>
    <property type="evidence" value="ECO:0007669"/>
    <property type="project" value="UniProtKB-UniRule"/>
</dbReference>
<dbReference type="InterPro" id="IPR004188">
    <property type="entry name" value="Phe-tRNA_ligase_II_N"/>
</dbReference>
<evidence type="ECO:0000256" key="11">
    <source>
        <dbReference type="ARBA" id="ARBA00023146"/>
    </source>
</evidence>
<dbReference type="PANTHER" id="PTHR11538">
    <property type="entry name" value="PHENYLALANYL-TRNA SYNTHETASE"/>
    <property type="match status" value="1"/>
</dbReference>
<dbReference type="GO" id="GO:0006432">
    <property type="term" value="P:phenylalanyl-tRNA aminoacylation"/>
    <property type="evidence" value="ECO:0007669"/>
    <property type="project" value="UniProtKB-UniRule"/>
</dbReference>
<dbReference type="GO" id="GO:0004826">
    <property type="term" value="F:phenylalanine-tRNA ligase activity"/>
    <property type="evidence" value="ECO:0007669"/>
    <property type="project" value="UniProtKB-UniRule"/>
</dbReference>
<comment type="similarity">
    <text evidence="2 13">Belongs to the class-II aminoacyl-tRNA synthetase family. Phe-tRNA synthetase alpha subunit type 1 subfamily.</text>
</comment>
<comment type="caution">
    <text evidence="15">The sequence shown here is derived from an EMBL/GenBank/DDBJ whole genome shotgun (WGS) entry which is preliminary data.</text>
</comment>
<comment type="subunit">
    <text evidence="3 13">Tetramer of two alpha and two beta subunits.</text>
</comment>
<evidence type="ECO:0000256" key="7">
    <source>
        <dbReference type="ARBA" id="ARBA00022741"/>
    </source>
</evidence>
<evidence type="ECO:0000256" key="9">
    <source>
        <dbReference type="ARBA" id="ARBA00022842"/>
    </source>
</evidence>
<dbReference type="InterPro" id="IPR022911">
    <property type="entry name" value="Phe_tRNA_ligase_alpha1_bac"/>
</dbReference>
<dbReference type="EC" id="6.1.1.20" evidence="13"/>
<dbReference type="EMBL" id="MNUK01000060">
    <property type="protein sequence ID" value="OIN90772.1"/>
    <property type="molecule type" value="Genomic_DNA"/>
</dbReference>
<gene>
    <name evidence="13" type="primary">pheS</name>
    <name evidence="15" type="ORF">AUJ42_02675</name>
</gene>
<organism evidence="15 16">
    <name type="scientific">Candidatus Collierbacteria bacterium CG1_02_44_10</name>
    <dbReference type="NCBI Taxonomy" id="1805087"/>
    <lineage>
        <taxon>Bacteria</taxon>
        <taxon>Candidatus Collieribacteriota</taxon>
    </lineage>
</organism>
<dbReference type="InterPro" id="IPR004529">
    <property type="entry name" value="Phe-tRNA-synth_IIc_asu"/>
</dbReference>
<evidence type="ECO:0000313" key="16">
    <source>
        <dbReference type="Proteomes" id="UP000182345"/>
    </source>
</evidence>
<dbReference type="GO" id="GO:0005737">
    <property type="term" value="C:cytoplasm"/>
    <property type="evidence" value="ECO:0007669"/>
    <property type="project" value="UniProtKB-SubCell"/>
</dbReference>
<accession>A0A1J4RWL9</accession>